<dbReference type="InterPro" id="IPR029034">
    <property type="entry name" value="Cystine-knot_cytokine"/>
</dbReference>
<dbReference type="SUPFAM" id="SSF57501">
    <property type="entry name" value="Cystine-knot cytokines"/>
    <property type="match status" value="1"/>
</dbReference>
<dbReference type="GO" id="GO:0042056">
    <property type="term" value="F:chemoattractant activity"/>
    <property type="evidence" value="ECO:0007669"/>
    <property type="project" value="TreeGrafter"/>
</dbReference>
<proteinExistence type="inferred from homology"/>
<evidence type="ECO:0000259" key="4">
    <source>
        <dbReference type="PROSITE" id="PS50278"/>
    </source>
</evidence>
<comment type="caution">
    <text evidence="5">The sequence shown here is derived from an EMBL/GenBank/DDBJ whole genome shotgun (WGS) entry which is preliminary data.</text>
</comment>
<feature type="domain" description="Platelet-derived growth factor (PDGF) family profile" evidence="4">
    <location>
        <begin position="1"/>
        <end position="90"/>
    </location>
</feature>
<accession>A0A401QG27</accession>
<sequence>MTWMDVYWRSVCQTRETLVAISSEYPNEVEYIFVPSCVLLTRCSGCCNDEQLQCVPTATDSVLMQILQVRHQTSNYVEMSFVQHRRCECR</sequence>
<dbReference type="GO" id="GO:0005172">
    <property type="term" value="F:vascular endothelial growth factor receptor binding"/>
    <property type="evidence" value="ECO:0007669"/>
    <property type="project" value="TreeGrafter"/>
</dbReference>
<keyword evidence="2" id="KW-1015">Disulfide bond</keyword>
<dbReference type="GO" id="GO:0038084">
    <property type="term" value="P:vascular endothelial growth factor signaling pathway"/>
    <property type="evidence" value="ECO:0007669"/>
    <property type="project" value="TreeGrafter"/>
</dbReference>
<dbReference type="GO" id="GO:0001938">
    <property type="term" value="P:positive regulation of endothelial cell proliferation"/>
    <property type="evidence" value="ECO:0007669"/>
    <property type="project" value="TreeGrafter"/>
</dbReference>
<dbReference type="Pfam" id="PF00341">
    <property type="entry name" value="PDGF"/>
    <property type="match status" value="1"/>
</dbReference>
<comment type="similarity">
    <text evidence="3">Belongs to the PDGF/VEGF growth factor family.</text>
</comment>
<dbReference type="GO" id="GO:0050930">
    <property type="term" value="P:induction of positive chemotaxis"/>
    <property type="evidence" value="ECO:0007669"/>
    <property type="project" value="TreeGrafter"/>
</dbReference>
<dbReference type="STRING" id="75743.A0A401QG27"/>
<protein>
    <recommendedName>
        <fullName evidence="4">Platelet-derived growth factor (PDGF) family profile domain-containing protein</fullName>
    </recommendedName>
</protein>
<dbReference type="GO" id="GO:0048010">
    <property type="term" value="P:vascular endothelial growth factor receptor signaling pathway"/>
    <property type="evidence" value="ECO:0007669"/>
    <property type="project" value="TreeGrafter"/>
</dbReference>
<dbReference type="SMART" id="SM00141">
    <property type="entry name" value="PDGF"/>
    <property type="match status" value="1"/>
</dbReference>
<name>A0A401QG27_SCYTO</name>
<dbReference type="OMA" id="EAHECHP"/>
<dbReference type="Gene3D" id="2.10.90.10">
    <property type="entry name" value="Cystine-knot cytokines"/>
    <property type="match status" value="1"/>
</dbReference>
<dbReference type="GO" id="GO:0008083">
    <property type="term" value="F:growth factor activity"/>
    <property type="evidence" value="ECO:0007669"/>
    <property type="project" value="UniProtKB-KW"/>
</dbReference>
<dbReference type="InterPro" id="IPR023581">
    <property type="entry name" value="PD_growth_factor_CS"/>
</dbReference>
<gene>
    <name evidence="5" type="ORF">scyTo_0024987</name>
</gene>
<dbReference type="PANTHER" id="PTHR12025:SF12">
    <property type="entry name" value="VASCULAR ENDOTHELIAL GROWTH FACTOR B"/>
    <property type="match status" value="1"/>
</dbReference>
<evidence type="ECO:0000256" key="2">
    <source>
        <dbReference type="ARBA" id="ARBA00023157"/>
    </source>
</evidence>
<dbReference type="GO" id="GO:0002040">
    <property type="term" value="P:sprouting angiogenesis"/>
    <property type="evidence" value="ECO:0007669"/>
    <property type="project" value="TreeGrafter"/>
</dbReference>
<dbReference type="AlphaFoldDB" id="A0A401QG27"/>
<dbReference type="PROSITE" id="PS00249">
    <property type="entry name" value="PDGF_1"/>
    <property type="match status" value="1"/>
</dbReference>
<keyword evidence="1 3" id="KW-0339">Growth factor</keyword>
<dbReference type="GO" id="GO:0001666">
    <property type="term" value="P:response to hypoxia"/>
    <property type="evidence" value="ECO:0007669"/>
    <property type="project" value="TreeGrafter"/>
</dbReference>
<dbReference type="EMBL" id="BFAA01065769">
    <property type="protein sequence ID" value="GCB84330.1"/>
    <property type="molecule type" value="Genomic_DNA"/>
</dbReference>
<keyword evidence="6" id="KW-1185">Reference proteome</keyword>
<evidence type="ECO:0000256" key="3">
    <source>
        <dbReference type="RuleBase" id="RU003818"/>
    </source>
</evidence>
<dbReference type="InterPro" id="IPR050507">
    <property type="entry name" value="PDGF/VEGF_growth_factor"/>
</dbReference>
<evidence type="ECO:0000313" key="5">
    <source>
        <dbReference type="EMBL" id="GCB84330.1"/>
    </source>
</evidence>
<dbReference type="PROSITE" id="PS50278">
    <property type="entry name" value="PDGF_2"/>
    <property type="match status" value="1"/>
</dbReference>
<reference evidence="5 6" key="1">
    <citation type="journal article" date="2018" name="Nat. Ecol. Evol.">
        <title>Shark genomes provide insights into elasmobranch evolution and the origin of vertebrates.</title>
        <authorList>
            <person name="Hara Y"/>
            <person name="Yamaguchi K"/>
            <person name="Onimaru K"/>
            <person name="Kadota M"/>
            <person name="Koyanagi M"/>
            <person name="Keeley SD"/>
            <person name="Tatsumi K"/>
            <person name="Tanaka K"/>
            <person name="Motone F"/>
            <person name="Kageyama Y"/>
            <person name="Nozu R"/>
            <person name="Adachi N"/>
            <person name="Nishimura O"/>
            <person name="Nakagawa R"/>
            <person name="Tanegashima C"/>
            <person name="Kiyatake I"/>
            <person name="Matsumoto R"/>
            <person name="Murakumo K"/>
            <person name="Nishida K"/>
            <person name="Terakita A"/>
            <person name="Kuratani S"/>
            <person name="Sato K"/>
            <person name="Hyodo S Kuraku.S."/>
        </authorList>
    </citation>
    <scope>NUCLEOTIDE SEQUENCE [LARGE SCALE GENOMIC DNA]</scope>
</reference>
<dbReference type="PANTHER" id="PTHR12025">
    <property type="entry name" value="VASCULAR ENDOTHELIAL GROWTH FACTOR"/>
    <property type="match status" value="1"/>
</dbReference>
<dbReference type="InterPro" id="IPR000072">
    <property type="entry name" value="PDGF/VEGF_dom"/>
</dbReference>
<dbReference type="CDD" id="cd00135">
    <property type="entry name" value="PDGF"/>
    <property type="match status" value="1"/>
</dbReference>
<dbReference type="GO" id="GO:0060754">
    <property type="term" value="P:positive regulation of mast cell chemotaxis"/>
    <property type="evidence" value="ECO:0007669"/>
    <property type="project" value="TreeGrafter"/>
</dbReference>
<dbReference type="Proteomes" id="UP000288216">
    <property type="component" value="Unassembled WGS sequence"/>
</dbReference>
<dbReference type="GO" id="GO:0016020">
    <property type="term" value="C:membrane"/>
    <property type="evidence" value="ECO:0007669"/>
    <property type="project" value="InterPro"/>
</dbReference>
<evidence type="ECO:0000256" key="1">
    <source>
        <dbReference type="ARBA" id="ARBA00023030"/>
    </source>
</evidence>
<organism evidence="5 6">
    <name type="scientific">Scyliorhinus torazame</name>
    <name type="common">Cloudy catshark</name>
    <name type="synonym">Catulus torazame</name>
    <dbReference type="NCBI Taxonomy" id="75743"/>
    <lineage>
        <taxon>Eukaryota</taxon>
        <taxon>Metazoa</taxon>
        <taxon>Chordata</taxon>
        <taxon>Craniata</taxon>
        <taxon>Vertebrata</taxon>
        <taxon>Chondrichthyes</taxon>
        <taxon>Elasmobranchii</taxon>
        <taxon>Galeomorphii</taxon>
        <taxon>Galeoidea</taxon>
        <taxon>Carcharhiniformes</taxon>
        <taxon>Scyliorhinidae</taxon>
        <taxon>Scyliorhinus</taxon>
    </lineage>
</organism>
<evidence type="ECO:0000313" key="6">
    <source>
        <dbReference type="Proteomes" id="UP000288216"/>
    </source>
</evidence>
<dbReference type="OrthoDB" id="6370328at2759"/>
<dbReference type="GO" id="GO:0045766">
    <property type="term" value="P:positive regulation of angiogenesis"/>
    <property type="evidence" value="ECO:0007669"/>
    <property type="project" value="TreeGrafter"/>
</dbReference>
<dbReference type="GO" id="GO:0005615">
    <property type="term" value="C:extracellular space"/>
    <property type="evidence" value="ECO:0007669"/>
    <property type="project" value="TreeGrafter"/>
</dbReference>